<feature type="transmembrane region" description="Helical" evidence="1">
    <location>
        <begin position="469"/>
        <end position="489"/>
    </location>
</feature>
<keyword evidence="1" id="KW-0472">Membrane</keyword>
<keyword evidence="1" id="KW-0812">Transmembrane</keyword>
<accession>A0A4P7P3A7</accession>
<sequence>MNSYCCVSRCIGKRSEGSSDCILHCNKNGLFEEYNEFCIELINHIAGYLYFDSNLKKVLKVDETDTGGELSYRRIDKYGYSDNDLDEGLEIDGEFYGDFNEFQFKLYPYFGVVEDENSYDTGFRIVNRVTPPDAFFDEIRSVEVQLTKIKFPFSSNEYIKVLHKLNNVSFRDCEITASLALMNQQVFFESCTFKHEWHLVNYMLLKNPSSSLYSKCIFEKQVIAKGDELNDLILAASQFSNCTFKSEVYFQYCYFEKPIFSAINLSKKIKMINIENCKVGGRFILSGYKGSRGYIENILLRKSLFEDKFELKSCDIGSLVVDDCNFEKVADLNGSICDSVYIRKCVFENFVGFESLQVKSKKAVFIHNTFNQVISFRDAKFFKGVDLGKCNYNSESNFLGITIDGPSTRETYRTIKNSYDLASNHIEANKFFKREMVEYRKDLAEESKNYFKRFLLWFNHKVSDFGQCYIRPLILFFLTTILFSVYTFIHDKFTISDIARLNYSLPIAVLDIINDWAKSVIPFNQFLVKGMEIESLFFGLLCSIFLWHAIVAIKRTSQR</sequence>
<name>A0A4P7P3A7_9GAMM</name>
<dbReference type="Proteomes" id="UP000296201">
    <property type="component" value="Chromosome"/>
</dbReference>
<evidence type="ECO:0000256" key="1">
    <source>
        <dbReference type="SAM" id="Phobius"/>
    </source>
</evidence>
<dbReference type="OrthoDB" id="5616196at2"/>
<dbReference type="AlphaFoldDB" id="A0A4P7P3A7"/>
<dbReference type="EMBL" id="CP032096">
    <property type="protein sequence ID" value="QBZ83842.1"/>
    <property type="molecule type" value="Genomic_DNA"/>
</dbReference>
<keyword evidence="3" id="KW-1185">Reference proteome</keyword>
<keyword evidence="1" id="KW-1133">Transmembrane helix</keyword>
<gene>
    <name evidence="2" type="ORF">GHNINEIG_01909</name>
</gene>
<reference evidence="2 3" key="1">
    <citation type="submission" date="2018-08" db="EMBL/GenBank/DDBJ databases">
        <title>Horizontal acquisition of hydrogen conversion ability and other habitat adaptations in Hydrogenovibrio crunogenus strains.</title>
        <authorList>
            <person name="Gonnella G."/>
            <person name="Adam N."/>
            <person name="Perner M."/>
        </authorList>
    </citation>
    <scope>NUCLEOTIDE SEQUENCE [LARGE SCALE GENOMIC DNA]</scope>
    <source>
        <strain evidence="2 3">SP-41</strain>
    </source>
</reference>
<feature type="transmembrane region" description="Helical" evidence="1">
    <location>
        <begin position="533"/>
        <end position="553"/>
    </location>
</feature>
<dbReference type="RefSeq" id="WP_135796432.1">
    <property type="nucleotide sequence ID" value="NZ_CP032096.1"/>
</dbReference>
<evidence type="ECO:0000313" key="3">
    <source>
        <dbReference type="Proteomes" id="UP000296201"/>
    </source>
</evidence>
<proteinExistence type="predicted"/>
<protein>
    <submittedName>
        <fullName evidence="2">Uncharacterized protein</fullName>
    </submittedName>
</protein>
<organism evidence="2 3">
    <name type="scientific">Hydrogenovibrio crunogenus</name>
    <dbReference type="NCBI Taxonomy" id="39765"/>
    <lineage>
        <taxon>Bacteria</taxon>
        <taxon>Pseudomonadati</taxon>
        <taxon>Pseudomonadota</taxon>
        <taxon>Gammaproteobacteria</taxon>
        <taxon>Thiotrichales</taxon>
        <taxon>Piscirickettsiaceae</taxon>
        <taxon>Hydrogenovibrio</taxon>
    </lineage>
</organism>
<evidence type="ECO:0000313" key="2">
    <source>
        <dbReference type="EMBL" id="QBZ83842.1"/>
    </source>
</evidence>